<proteinExistence type="inferred from homology"/>
<comment type="caution">
    <text evidence="6">The sequence shown here is derived from an EMBL/GenBank/DDBJ whole genome shotgun (WGS) entry which is preliminary data.</text>
</comment>
<organism evidence="6 7">
    <name type="scientific">Allorhodopirellula solitaria</name>
    <dbReference type="NCBI Taxonomy" id="2527987"/>
    <lineage>
        <taxon>Bacteria</taxon>
        <taxon>Pseudomonadati</taxon>
        <taxon>Planctomycetota</taxon>
        <taxon>Planctomycetia</taxon>
        <taxon>Pirellulales</taxon>
        <taxon>Pirellulaceae</taxon>
        <taxon>Allorhodopirellula</taxon>
    </lineage>
</organism>
<evidence type="ECO:0000256" key="1">
    <source>
        <dbReference type="ARBA" id="ARBA00005417"/>
    </source>
</evidence>
<dbReference type="Pfam" id="PF14524">
    <property type="entry name" value="Wzt_C"/>
    <property type="match status" value="1"/>
</dbReference>
<dbReference type="InterPro" id="IPR050683">
    <property type="entry name" value="Bact_Polysacc_Export_ATP-bd"/>
</dbReference>
<dbReference type="Gene3D" id="3.40.50.300">
    <property type="entry name" value="P-loop containing nucleotide triphosphate hydrolases"/>
    <property type="match status" value="1"/>
</dbReference>
<dbReference type="GO" id="GO:0016020">
    <property type="term" value="C:membrane"/>
    <property type="evidence" value="ECO:0007669"/>
    <property type="project" value="InterPro"/>
</dbReference>
<dbReference type="Proteomes" id="UP000318053">
    <property type="component" value="Unassembled WGS sequence"/>
</dbReference>
<reference evidence="6 7" key="1">
    <citation type="submission" date="2019-02" db="EMBL/GenBank/DDBJ databases">
        <title>Deep-cultivation of Planctomycetes and their phenomic and genomic characterization uncovers novel biology.</title>
        <authorList>
            <person name="Wiegand S."/>
            <person name="Jogler M."/>
            <person name="Boedeker C."/>
            <person name="Pinto D."/>
            <person name="Vollmers J."/>
            <person name="Rivas-Marin E."/>
            <person name="Kohn T."/>
            <person name="Peeters S.H."/>
            <person name="Heuer A."/>
            <person name="Rast P."/>
            <person name="Oberbeckmann S."/>
            <person name="Bunk B."/>
            <person name="Jeske O."/>
            <person name="Meyerdierks A."/>
            <person name="Storesund J.E."/>
            <person name="Kallscheuer N."/>
            <person name="Luecker S."/>
            <person name="Lage O.M."/>
            <person name="Pohl T."/>
            <person name="Merkel B.J."/>
            <person name="Hornburger P."/>
            <person name="Mueller R.-W."/>
            <person name="Bruemmer F."/>
            <person name="Labrenz M."/>
            <person name="Spormann A.M."/>
            <person name="Op Den Camp H."/>
            <person name="Overmann J."/>
            <person name="Amann R."/>
            <person name="Jetten M.S.M."/>
            <person name="Mascher T."/>
            <person name="Medema M.H."/>
            <person name="Devos D.P."/>
            <person name="Kaster A.-K."/>
            <person name="Ovreas L."/>
            <person name="Rohde M."/>
            <person name="Galperin M.Y."/>
            <person name="Jogler C."/>
        </authorList>
    </citation>
    <scope>NUCLEOTIDE SEQUENCE [LARGE SCALE GENOMIC DNA]</scope>
    <source>
        <strain evidence="6 7">CA85</strain>
    </source>
</reference>
<feature type="domain" description="ABC transporter" evidence="5">
    <location>
        <begin position="46"/>
        <end position="267"/>
    </location>
</feature>
<dbReference type="OrthoDB" id="9778870at2"/>
<sequence length="429" mass="46962">MSVAIQFEDISKQYRLGEVGTGTLSHDLHRAWARLRGKPDPFGKVGALNDREERGGEYVWALKDVNFTVEQGEILGIIGRNGAGKSTLLKLLSRVTAPTTGSIKTKGRIASLLEVGTGFHPELTGRENIYLNGAILGMQRREITRQLDAIVDFSGCAKYIDTPVKRYSSGMTVRLGFAVAAHLECEILVVDEVLAVGDAGFQKKCIGKMKQVSGQLGRTVVFVSHNMGSVMGLCDRSCILVNGVAEPPMPTKLAVKRYLQLNEQSQNPETSATISLTPNSSFQFHKIELCSDEGRNAFRFSIGQPVRISLEYECRQEVPGLEIAVAIFNSYETRLFTVERSQHFKQQMQVGFYSESVAIPANTLVAGEYSVTVAAFVPNSQILQSLKSVVRFSAFDDGFHFSRYVGADIGVVQVDCAWSASQNADSSVV</sequence>
<dbReference type="Gene3D" id="2.70.50.60">
    <property type="entry name" value="abc- transporter (atp binding component) like domain"/>
    <property type="match status" value="1"/>
</dbReference>
<evidence type="ECO:0000259" key="5">
    <source>
        <dbReference type="PROSITE" id="PS50893"/>
    </source>
</evidence>
<dbReference type="GO" id="GO:0005524">
    <property type="term" value="F:ATP binding"/>
    <property type="evidence" value="ECO:0007669"/>
    <property type="project" value="UniProtKB-KW"/>
</dbReference>
<evidence type="ECO:0000256" key="4">
    <source>
        <dbReference type="ARBA" id="ARBA00022840"/>
    </source>
</evidence>
<evidence type="ECO:0000313" key="6">
    <source>
        <dbReference type="EMBL" id="TWT72958.1"/>
    </source>
</evidence>
<dbReference type="InterPro" id="IPR015860">
    <property type="entry name" value="ABC_transpr_TagH-like"/>
</dbReference>
<dbReference type="PANTHER" id="PTHR46743:SF2">
    <property type="entry name" value="TEICHOIC ACIDS EXPORT ATP-BINDING PROTEIN TAGH"/>
    <property type="match status" value="1"/>
</dbReference>
<keyword evidence="2" id="KW-0813">Transport</keyword>
<dbReference type="SUPFAM" id="SSF52540">
    <property type="entry name" value="P-loop containing nucleoside triphosphate hydrolases"/>
    <property type="match status" value="1"/>
</dbReference>
<evidence type="ECO:0000256" key="3">
    <source>
        <dbReference type="ARBA" id="ARBA00022741"/>
    </source>
</evidence>
<dbReference type="PROSITE" id="PS50893">
    <property type="entry name" value="ABC_TRANSPORTER_2"/>
    <property type="match status" value="1"/>
</dbReference>
<dbReference type="InterPro" id="IPR027417">
    <property type="entry name" value="P-loop_NTPase"/>
</dbReference>
<dbReference type="InterPro" id="IPR003593">
    <property type="entry name" value="AAA+_ATPase"/>
</dbReference>
<dbReference type="Pfam" id="PF00005">
    <property type="entry name" value="ABC_tran"/>
    <property type="match status" value="1"/>
</dbReference>
<dbReference type="EMBL" id="SJPK01000003">
    <property type="protein sequence ID" value="TWT72958.1"/>
    <property type="molecule type" value="Genomic_DNA"/>
</dbReference>
<dbReference type="PANTHER" id="PTHR46743">
    <property type="entry name" value="TEICHOIC ACIDS EXPORT ATP-BINDING PROTEIN TAGH"/>
    <property type="match status" value="1"/>
</dbReference>
<dbReference type="CDD" id="cd03220">
    <property type="entry name" value="ABC_KpsT_Wzt"/>
    <property type="match status" value="1"/>
</dbReference>
<dbReference type="CDD" id="cd10147">
    <property type="entry name" value="Wzt_C-like"/>
    <property type="match status" value="1"/>
</dbReference>
<dbReference type="InterPro" id="IPR003439">
    <property type="entry name" value="ABC_transporter-like_ATP-bd"/>
</dbReference>
<dbReference type="GO" id="GO:0016887">
    <property type="term" value="F:ATP hydrolysis activity"/>
    <property type="evidence" value="ECO:0007669"/>
    <property type="project" value="InterPro"/>
</dbReference>
<keyword evidence="7" id="KW-1185">Reference proteome</keyword>
<evidence type="ECO:0000313" key="7">
    <source>
        <dbReference type="Proteomes" id="UP000318053"/>
    </source>
</evidence>
<evidence type="ECO:0000256" key="2">
    <source>
        <dbReference type="ARBA" id="ARBA00022448"/>
    </source>
</evidence>
<dbReference type="RefSeq" id="WP_146390558.1">
    <property type="nucleotide sequence ID" value="NZ_SJPK01000003.1"/>
</dbReference>
<gene>
    <name evidence="6" type="primary">tagH_1</name>
    <name evidence="6" type="ORF">CA85_14190</name>
</gene>
<keyword evidence="4 6" id="KW-0067">ATP-binding</keyword>
<comment type="similarity">
    <text evidence="1">Belongs to the ABC transporter superfamily.</text>
</comment>
<dbReference type="GO" id="GO:0140359">
    <property type="term" value="F:ABC-type transporter activity"/>
    <property type="evidence" value="ECO:0007669"/>
    <property type="project" value="InterPro"/>
</dbReference>
<accession>A0A5C5YDC5</accession>
<dbReference type="InterPro" id="IPR029439">
    <property type="entry name" value="Wzt_C"/>
</dbReference>
<dbReference type="SMART" id="SM00382">
    <property type="entry name" value="AAA"/>
    <property type="match status" value="1"/>
</dbReference>
<keyword evidence="3" id="KW-0547">Nucleotide-binding</keyword>
<dbReference type="AlphaFoldDB" id="A0A5C5YDC5"/>
<name>A0A5C5YDC5_9BACT</name>
<protein>
    <submittedName>
        <fullName evidence="6">Teichoic acids export ATP-binding protein TagH</fullName>
    </submittedName>
</protein>